<dbReference type="AlphaFoldDB" id="A0A6N4QV06"/>
<dbReference type="InterPro" id="IPR000639">
    <property type="entry name" value="Epox_hydrolase-like"/>
</dbReference>
<reference evidence="3 4" key="1">
    <citation type="journal article" date="2019" name="PLoS Negl. Trop. Dis.">
        <title>Revisiting the worldwide diversity of Leptospira species in the environment.</title>
        <authorList>
            <person name="Vincent A.T."/>
            <person name="Schiettekatte O."/>
            <person name="Bourhy P."/>
            <person name="Veyrier F.J."/>
            <person name="Picardeau M."/>
        </authorList>
    </citation>
    <scope>NUCLEOTIDE SEQUENCE [LARGE SCALE GENOMIC DNA]</scope>
    <source>
        <strain evidence="3 4">201702445</strain>
    </source>
</reference>
<gene>
    <name evidence="3" type="ORF">EHQ83_09835</name>
</gene>
<dbReference type="PRINTS" id="PR00111">
    <property type="entry name" value="ABHYDROLASE"/>
</dbReference>
<evidence type="ECO:0000313" key="3">
    <source>
        <dbReference type="EMBL" id="TGL84812.1"/>
    </source>
</evidence>
<keyword evidence="1" id="KW-1133">Transmembrane helix</keyword>
<feature type="transmembrane region" description="Helical" evidence="1">
    <location>
        <begin position="62"/>
        <end position="83"/>
    </location>
</feature>
<protein>
    <submittedName>
        <fullName evidence="3">Alpha/beta hydrolase</fullName>
    </submittedName>
</protein>
<dbReference type="SUPFAM" id="SSF53474">
    <property type="entry name" value="alpha/beta-Hydrolases"/>
    <property type="match status" value="1"/>
</dbReference>
<dbReference type="PANTHER" id="PTHR43689:SF8">
    <property type="entry name" value="ALPHA_BETA-HYDROLASES SUPERFAMILY PROTEIN"/>
    <property type="match status" value="1"/>
</dbReference>
<dbReference type="RefSeq" id="WP_135573993.1">
    <property type="nucleotide sequence ID" value="NZ_RQGK01000031.1"/>
</dbReference>
<dbReference type="Gene3D" id="3.40.50.1820">
    <property type="entry name" value="alpha/beta hydrolase"/>
    <property type="match status" value="1"/>
</dbReference>
<evidence type="ECO:0000259" key="2">
    <source>
        <dbReference type="Pfam" id="PF12697"/>
    </source>
</evidence>
<accession>A0A6N4QV06</accession>
<organism evidence="3 4">
    <name type="scientific">Leptospira yasudae</name>
    <dbReference type="NCBI Taxonomy" id="2202201"/>
    <lineage>
        <taxon>Bacteria</taxon>
        <taxon>Pseudomonadati</taxon>
        <taxon>Spirochaetota</taxon>
        <taxon>Spirochaetia</taxon>
        <taxon>Leptospirales</taxon>
        <taxon>Leptospiraceae</taxon>
        <taxon>Leptospira</taxon>
    </lineage>
</organism>
<evidence type="ECO:0000313" key="4">
    <source>
        <dbReference type="Proteomes" id="UP000297613"/>
    </source>
</evidence>
<dbReference type="GO" id="GO:0016787">
    <property type="term" value="F:hydrolase activity"/>
    <property type="evidence" value="ECO:0007669"/>
    <property type="project" value="UniProtKB-KW"/>
</dbReference>
<keyword evidence="1" id="KW-0472">Membrane</keyword>
<sequence>MKRITIAVLSLLVFILLALPFLADGENGVIDAEVRARSGGSFAQGRDGAIHYQFEGPENGEIVVLVHGLSMPLFIYGPISAVLQREGFRVLRMDLYGRGLSDRPETPYNNDLYERQLSDIFQSLNIQKPVHLIGTSMGALVAIHFTLKYPEKVKTLGLIAPAGLPMEIPLVAKLSRLPILGDYMMKSFGDRSLLQGTKKSFYEPEKFPDFGSLFQEQMQYKGFKRAILSSLRNMPLESFEEEYKRLGTFKIPKLLIWGKDDKVVPFKNSELALRLLPGIVFVPLDNAGHIPHYEIPERVAPKLIEFLKR</sequence>
<proteinExistence type="predicted"/>
<evidence type="ECO:0000256" key="1">
    <source>
        <dbReference type="SAM" id="Phobius"/>
    </source>
</evidence>
<name>A0A6N4QV06_9LEPT</name>
<dbReference type="PRINTS" id="PR00412">
    <property type="entry name" value="EPOXHYDRLASE"/>
</dbReference>
<dbReference type="Proteomes" id="UP000297613">
    <property type="component" value="Unassembled WGS sequence"/>
</dbReference>
<dbReference type="InterPro" id="IPR000073">
    <property type="entry name" value="AB_hydrolase_1"/>
</dbReference>
<comment type="caution">
    <text evidence="3">The sequence shown here is derived from an EMBL/GenBank/DDBJ whole genome shotgun (WGS) entry which is preliminary data.</text>
</comment>
<dbReference type="Pfam" id="PF12697">
    <property type="entry name" value="Abhydrolase_6"/>
    <property type="match status" value="1"/>
</dbReference>
<feature type="domain" description="AB hydrolase-1" evidence="2">
    <location>
        <begin position="63"/>
        <end position="300"/>
    </location>
</feature>
<keyword evidence="1" id="KW-0812">Transmembrane</keyword>
<dbReference type="PANTHER" id="PTHR43689">
    <property type="entry name" value="HYDROLASE"/>
    <property type="match status" value="1"/>
</dbReference>
<dbReference type="InterPro" id="IPR029058">
    <property type="entry name" value="AB_hydrolase_fold"/>
</dbReference>
<dbReference type="EMBL" id="RQGM01000034">
    <property type="protein sequence ID" value="TGL84812.1"/>
    <property type="molecule type" value="Genomic_DNA"/>
</dbReference>
<keyword evidence="3" id="KW-0378">Hydrolase</keyword>